<feature type="compositionally biased region" description="Polar residues" evidence="12">
    <location>
        <begin position="2027"/>
        <end position="2041"/>
    </location>
</feature>
<evidence type="ECO:0000256" key="11">
    <source>
        <dbReference type="SAM" id="Coils"/>
    </source>
</evidence>
<dbReference type="InterPro" id="IPR018108">
    <property type="entry name" value="MCP_transmembrane"/>
</dbReference>
<keyword evidence="5" id="KW-0677">Repeat</keyword>
<evidence type="ECO:0000313" key="14">
    <source>
        <dbReference type="Proteomes" id="UP000044602"/>
    </source>
</evidence>
<feature type="coiled-coil region" evidence="11">
    <location>
        <begin position="1858"/>
        <end position="1994"/>
    </location>
</feature>
<evidence type="ECO:0000256" key="10">
    <source>
        <dbReference type="PROSITE-ProRule" id="PRU00282"/>
    </source>
</evidence>
<feature type="region of interest" description="Disordered" evidence="12">
    <location>
        <begin position="528"/>
        <end position="551"/>
    </location>
</feature>
<dbReference type="Pfam" id="PF00153">
    <property type="entry name" value="Mito_carr"/>
    <property type="match status" value="2"/>
</dbReference>
<evidence type="ECO:0000256" key="8">
    <source>
        <dbReference type="ARBA" id="ARBA00023128"/>
    </source>
</evidence>
<evidence type="ECO:0000256" key="7">
    <source>
        <dbReference type="ARBA" id="ARBA00022989"/>
    </source>
</evidence>
<keyword evidence="8" id="KW-0496">Mitochondrion</keyword>
<evidence type="ECO:0000256" key="12">
    <source>
        <dbReference type="SAM" id="MobiDB-lite"/>
    </source>
</evidence>
<feature type="compositionally biased region" description="Basic and acidic residues" evidence="12">
    <location>
        <begin position="408"/>
        <end position="418"/>
    </location>
</feature>
<keyword evidence="9 10" id="KW-0472">Membrane</keyword>
<name>A0A0G4MT95_VERLO</name>
<feature type="compositionally biased region" description="Polar residues" evidence="12">
    <location>
        <begin position="378"/>
        <end position="388"/>
    </location>
</feature>
<keyword evidence="11" id="KW-0175">Coiled coil</keyword>
<dbReference type="STRING" id="100787.A0A0G4MT95"/>
<dbReference type="FunFam" id="1.50.40.10:FF:000010">
    <property type="entry name" value="Probable YHM1 (Mitochondrial carrier)"/>
    <property type="match status" value="1"/>
</dbReference>
<feature type="compositionally biased region" description="Basic and acidic residues" evidence="12">
    <location>
        <begin position="323"/>
        <end position="335"/>
    </location>
</feature>
<proteinExistence type="inferred from homology"/>
<dbReference type="Proteomes" id="UP000044602">
    <property type="component" value="Unassembled WGS sequence"/>
</dbReference>
<keyword evidence="6" id="KW-0999">Mitochondrion inner membrane</keyword>
<dbReference type="PROSITE" id="PS50920">
    <property type="entry name" value="SOLCAR"/>
    <property type="match status" value="1"/>
</dbReference>
<evidence type="ECO:0000256" key="6">
    <source>
        <dbReference type="ARBA" id="ARBA00022792"/>
    </source>
</evidence>
<protein>
    <submittedName>
        <fullName evidence="13">Uncharacterized protein</fullName>
    </submittedName>
</protein>
<dbReference type="GO" id="GO:0001409">
    <property type="term" value="F:guanine nucleotide transmembrane transporter activity"/>
    <property type="evidence" value="ECO:0007669"/>
    <property type="project" value="TreeGrafter"/>
</dbReference>
<feature type="region of interest" description="Disordered" evidence="12">
    <location>
        <begin position="442"/>
        <end position="479"/>
    </location>
</feature>
<feature type="compositionally biased region" description="Basic and acidic residues" evidence="12">
    <location>
        <begin position="2108"/>
        <end position="2124"/>
    </location>
</feature>
<dbReference type="SUPFAM" id="SSF103506">
    <property type="entry name" value="Mitochondrial carrier"/>
    <property type="match status" value="1"/>
</dbReference>
<evidence type="ECO:0000256" key="5">
    <source>
        <dbReference type="ARBA" id="ARBA00022737"/>
    </source>
</evidence>
<keyword evidence="7" id="KW-1133">Transmembrane helix</keyword>
<feature type="region of interest" description="Disordered" evidence="12">
    <location>
        <begin position="316"/>
        <end position="430"/>
    </location>
</feature>
<feature type="compositionally biased region" description="Polar residues" evidence="12">
    <location>
        <begin position="2079"/>
        <end position="2090"/>
    </location>
</feature>
<evidence type="ECO:0000256" key="9">
    <source>
        <dbReference type="ARBA" id="ARBA00023136"/>
    </source>
</evidence>
<evidence type="ECO:0000313" key="13">
    <source>
        <dbReference type="EMBL" id="CRK37404.1"/>
    </source>
</evidence>
<feature type="coiled-coil region" evidence="11">
    <location>
        <begin position="1116"/>
        <end position="1171"/>
    </location>
</feature>
<keyword evidence="3" id="KW-0813">Transport</keyword>
<evidence type="ECO:0000256" key="1">
    <source>
        <dbReference type="ARBA" id="ARBA00004448"/>
    </source>
</evidence>
<comment type="similarity">
    <text evidence="2">Belongs to the mitochondrial carrier (TC 2.A.29) family.</text>
</comment>
<evidence type="ECO:0000256" key="4">
    <source>
        <dbReference type="ARBA" id="ARBA00022692"/>
    </source>
</evidence>
<evidence type="ECO:0000256" key="2">
    <source>
        <dbReference type="ARBA" id="ARBA00006375"/>
    </source>
</evidence>
<dbReference type="EMBL" id="CVQH01024749">
    <property type="protein sequence ID" value="CRK37404.1"/>
    <property type="molecule type" value="Genomic_DNA"/>
</dbReference>
<feature type="region of interest" description="Disordered" evidence="12">
    <location>
        <begin position="2017"/>
        <end position="2044"/>
    </location>
</feature>
<keyword evidence="14" id="KW-1185">Reference proteome</keyword>
<dbReference type="InterPro" id="IPR023395">
    <property type="entry name" value="MCP_dom_sf"/>
</dbReference>
<dbReference type="PANTHER" id="PTHR46974">
    <property type="entry name" value="MITOCHONDRIAL GTP/GDP CARRIER PROTEIN 1"/>
    <property type="match status" value="1"/>
</dbReference>
<dbReference type="Gene3D" id="1.50.40.10">
    <property type="entry name" value="Mitochondrial carrier domain"/>
    <property type="match status" value="1"/>
</dbReference>
<organism evidence="13 14">
    <name type="scientific">Verticillium longisporum</name>
    <name type="common">Verticillium dahliae var. longisporum</name>
    <dbReference type="NCBI Taxonomy" id="100787"/>
    <lineage>
        <taxon>Eukaryota</taxon>
        <taxon>Fungi</taxon>
        <taxon>Dikarya</taxon>
        <taxon>Ascomycota</taxon>
        <taxon>Pezizomycotina</taxon>
        <taxon>Sordariomycetes</taxon>
        <taxon>Hypocreomycetidae</taxon>
        <taxon>Glomerellales</taxon>
        <taxon>Plectosphaerellaceae</taxon>
        <taxon>Verticillium</taxon>
    </lineage>
</organism>
<feature type="compositionally biased region" description="Polar residues" evidence="12">
    <location>
        <begin position="462"/>
        <end position="477"/>
    </location>
</feature>
<dbReference type="InterPro" id="IPR053042">
    <property type="entry name" value="Mito_GTP/GDP_Carrier"/>
</dbReference>
<reference evidence="13 14" key="1">
    <citation type="submission" date="2015-05" db="EMBL/GenBank/DDBJ databases">
        <authorList>
            <person name="Wang D.B."/>
            <person name="Wang M."/>
        </authorList>
    </citation>
    <scope>NUCLEOTIDE SEQUENCE [LARGE SCALE GENOMIC DNA]</scope>
    <source>
        <strain evidence="13">VL1</strain>
    </source>
</reference>
<feature type="region of interest" description="Disordered" evidence="12">
    <location>
        <begin position="2079"/>
        <end position="2172"/>
    </location>
</feature>
<feature type="coiled-coil region" evidence="11">
    <location>
        <begin position="874"/>
        <end position="901"/>
    </location>
</feature>
<accession>A0A0G4MT95</accession>
<sequence>MSPPSVSGRQKESNLARLLGSGSAGIAELAVFHPVDTIAKRLMSNQTKITNATELNKVVFKDTANAAAGRKFFSLFPGLGYAAGYKVLQRIYKYGGQPIARDYLDTHYGRDFEQAFGKKTGKAVMHSTAGSLIGIGEIVLLPLDVLKIKRQTNPEAFRGRGVFKIVADEGFGLYRGWGWTAARNAPGSFALFGGSAFAKEFIFHLEDYNKASWFQNFVASIAGASASLVVSAPLDVIKTRIQNRNFDNPEGGFKILSKMAKNEGLSSFFKGLVPKELAYQRTTLLLIGKKTPSGGNIPTIRDILFRDPQHSNSIRTAAGMPLMDRDHSWEGEGHLRHQHSASPDHGQALIPMWDSSDPERAPPPLPLNPQSPSISPRKGTSSAIQSAHATLAERARESSGMPSPLTKRTNDSSPDKSLVRGPQHRRMQSLHTGTVRDISLLLENGPQPAPSSPTKPAEKNLRPSTPSRAPHSFSESVLSDKENHAIVPSPTPGPSLTPIVRPTARRTHQSILGDNTPPQSATMLALQHVPSPAPAPKEAESPLQNANPAPTSTALVRAPLNFDGLSNQILSLTNIATALQRDMAQLSRRSRDNATDLSSLKEATTARDEDIRKSIREMITNLNEVNSRPLSRGPYGSGLYLDNKPHYGSVSKPARPFSLPRIPSPTSFSASLDRDSVSTPSLCSQDASSSVAILEKVMRDMGTKEGQDLLLSRLSEVADRLAGVAPAAKVEELLNLAKKSSQHAIVRGHDNISPNRNPNYADKRSVNLEGGFDDNSPGPVAHRMAALARDDNRHNSSALTVKASEPLSDDFVKVIRGVKDSIAQSGGLTAEVKALVRELRGEVLGMGREIGRRLDEVKDTGSATDEAASKEEIAKIVDEGLDQMKEQISELVREHRRSSTASAASRANTIDYQEIYNAMRAALRDAKAAGPETPDLSREDVVEAVRLAWEDYKPQVEAEELSFGREDVLEYLKEGLQDYVAQDDRNPGATRDEVFQAVVEGLKHFVPPRMDSAAALSRDEILDAVRECLEEFEFPVAPSAMNAELSRDDMVHAVQEGLRGFDFPQPTSLLAPPRDDNDISSRLQELMDYLRQEFSAVSEEAKQNVAANGRDTEQVLDATKDGLERLRNDMEELMSHINLERGTSVEQEELMETLAEALDGLRDEMASLVQKATEDSRLMMESHMDSLRDTVHSSMVPVSPQNNNADVLEAVKIGLDSVRAEMHRPFAGHAEILDALHEGLADLRSSIDKVGDRPVDLTANDEILDALKAGLDGVRSDIDALRQHTQEDKAVTSMNDNAVVPAAPADALRHDDIKNLEVLITQLRIKVEAMNVETFAKPPRETSAGEDFSRLEDMLRGVQESVSGIAQEREAPAKPASTDSASREDVEAIETILRNTKAKLDDLMDGEQAIRKEHLDSVEALVVDTREAVSNAAARIEGLPSKDDMLTLEALVAQIANGLEETKEQATKGLADPERVTKSDVDAVGAACLDIKTVFEQMIKTDMAALASGEDIQTISTTLEDLKTRVESSGALHTAALEERQAEIVGVGERVSDVKTLLEEFQTLAKGKLEDGATGIEALGKLLEGVSETVELNAGVGQELKELSDIMKAEFEESRAGVVGAKLDTDEKFSEITEKLGTKIDEKIAELMLKYDEFQTSSDERAKAGEARDAETDAALLSTKNVAEELKTLVDTLGSAVTDSLEKMEEASRTVFSKVEELANKTEENDSNDKTEHQQTRDQITQAIASVGALQGQVGDFQPQILQAVKDVLVIVDQHYEHSKSSATDLHSRLEVAKAEPGPPLLPPIEKYDDTVVHEKLDRLVSSTEKYDDTAVQEKLDKLVESTEKYDDAVMQEKLDRLVNHTEEADKAFSQLQTLEQVHQQVMATAAEISSFLANQAKEVAEANDAKEKSLQETTLALERQLVHKEQVDKNLASLRQEEDLLKDSIKSLRMEQDAMNKQKTRLTADVSSLEMALRIRREELHEMENRAEGLERRILEGVMDHSRVLLMSKAAKGQEMMNRKRVKVPKTSSRAPAETTQQPRASPAVNLALSAKRNLAPPGVNSPGRRILSLSQINNNVQSGGVARSQSVRTPAAAGRSLRKSSWGGGFDKDRGAQNKENISVREVDEDSDLPSFDTPSGSRRQGTTIFTESVTDSMVGEDDNSTRLDYSDDDLQSQWTESAVGTDLDAGAAGGNEVMLYEDGLGA</sequence>
<dbReference type="PANTHER" id="PTHR46974:SF1">
    <property type="entry name" value="MITOCHONDRIAL GTP_GDP CARRIER PROTEIN 1"/>
    <property type="match status" value="1"/>
</dbReference>
<evidence type="ECO:0000256" key="3">
    <source>
        <dbReference type="ARBA" id="ARBA00022448"/>
    </source>
</evidence>
<dbReference type="GO" id="GO:0005743">
    <property type="term" value="C:mitochondrial inner membrane"/>
    <property type="evidence" value="ECO:0007669"/>
    <property type="project" value="UniProtKB-SubCell"/>
</dbReference>
<feature type="region of interest" description="Disordered" evidence="12">
    <location>
        <begin position="1365"/>
        <end position="1385"/>
    </location>
</feature>
<comment type="subcellular location">
    <subcellularLocation>
        <location evidence="1">Mitochondrion inner membrane</location>
        <topology evidence="1">Multi-pass membrane protein</topology>
    </subcellularLocation>
</comment>
<keyword evidence="4 10" id="KW-0812">Transmembrane</keyword>
<feature type="repeat" description="Solcar" evidence="10">
    <location>
        <begin position="211"/>
        <end position="296"/>
    </location>
</feature>
<feature type="compositionally biased region" description="Polar residues" evidence="12">
    <location>
        <begin position="2135"/>
        <end position="2154"/>
    </location>
</feature>
<gene>
    <name evidence="13" type="ORF">BN1708_001435</name>
</gene>